<evidence type="ECO:0000256" key="1">
    <source>
        <dbReference type="SAM" id="MobiDB-lite"/>
    </source>
</evidence>
<evidence type="ECO:0000256" key="2">
    <source>
        <dbReference type="SAM" id="Phobius"/>
    </source>
</evidence>
<accession>A0A1N7NYZ5</accession>
<name>A0A1N7NYZ5_9RHOB</name>
<dbReference type="Gene3D" id="2.60.450.10">
    <property type="entry name" value="Lipopolysaccharide (LPS) transport protein A like domain"/>
    <property type="match status" value="1"/>
</dbReference>
<protein>
    <submittedName>
        <fullName evidence="3">Lipopolysaccharide export system protein LptC</fullName>
    </submittedName>
</protein>
<dbReference type="STRING" id="1086013.SAMN05421774_104256"/>
<dbReference type="InterPro" id="IPR010664">
    <property type="entry name" value="LipoPS_assembly_LptC-rel"/>
</dbReference>
<dbReference type="GO" id="GO:0005886">
    <property type="term" value="C:plasma membrane"/>
    <property type="evidence" value="ECO:0007669"/>
    <property type="project" value="InterPro"/>
</dbReference>
<reference evidence="3 4" key="1">
    <citation type="submission" date="2017-01" db="EMBL/GenBank/DDBJ databases">
        <authorList>
            <person name="Mah S.A."/>
            <person name="Swanson W.J."/>
            <person name="Moy G.W."/>
            <person name="Vacquier V.D."/>
        </authorList>
    </citation>
    <scope>NUCLEOTIDE SEQUENCE [LARGE SCALE GENOMIC DNA]</scope>
    <source>
        <strain evidence="3 4">DSM 26375</strain>
    </source>
</reference>
<dbReference type="EMBL" id="FTOT01000004">
    <property type="protein sequence ID" value="SIT03585.1"/>
    <property type="molecule type" value="Genomic_DNA"/>
</dbReference>
<sequence length="210" mass="21787">MLGDNTHSRLVSALKVALPLTALVLLSMLFLLSRGHDPDAALPYAQVDIGELLREPRLTAPTYSGVTRDGDEVVFSAETAFPGAPATGNGARALAPLLRLIAPDGGETRVAAQEARIDPGAGQLVLAGAVRVETPEGYRIDSAEVQASLDRSELRSPGAVTATGPQGQIEAGGFTLTRGAEPGREVLVFNGGVKLLYQPQTPLPPPVPAP</sequence>
<keyword evidence="2" id="KW-0472">Membrane</keyword>
<gene>
    <name evidence="3" type="ORF">SAMN05421774_104256</name>
</gene>
<evidence type="ECO:0000313" key="4">
    <source>
        <dbReference type="Proteomes" id="UP000186141"/>
    </source>
</evidence>
<dbReference type="Pfam" id="PF06835">
    <property type="entry name" value="LptC"/>
    <property type="match status" value="1"/>
</dbReference>
<evidence type="ECO:0000313" key="3">
    <source>
        <dbReference type="EMBL" id="SIT03585.1"/>
    </source>
</evidence>
<keyword evidence="2" id="KW-1133">Transmembrane helix</keyword>
<dbReference type="Proteomes" id="UP000186141">
    <property type="component" value="Unassembled WGS sequence"/>
</dbReference>
<dbReference type="GO" id="GO:0015221">
    <property type="term" value="F:lipopolysaccharide transmembrane transporter activity"/>
    <property type="evidence" value="ECO:0007669"/>
    <property type="project" value="InterPro"/>
</dbReference>
<proteinExistence type="predicted"/>
<keyword evidence="2" id="KW-0812">Transmembrane</keyword>
<dbReference type="InterPro" id="IPR026265">
    <property type="entry name" value="LptC"/>
</dbReference>
<feature type="transmembrane region" description="Helical" evidence="2">
    <location>
        <begin position="12"/>
        <end position="32"/>
    </location>
</feature>
<organism evidence="3 4">
    <name type="scientific">Gemmobacter megaterium</name>
    <dbReference type="NCBI Taxonomy" id="1086013"/>
    <lineage>
        <taxon>Bacteria</taxon>
        <taxon>Pseudomonadati</taxon>
        <taxon>Pseudomonadota</taxon>
        <taxon>Alphaproteobacteria</taxon>
        <taxon>Rhodobacterales</taxon>
        <taxon>Paracoccaceae</taxon>
        <taxon>Gemmobacter</taxon>
    </lineage>
</organism>
<dbReference type="NCBIfam" id="TIGR04409">
    <property type="entry name" value="LptC_YrbK"/>
    <property type="match status" value="1"/>
</dbReference>
<keyword evidence="4" id="KW-1185">Reference proteome</keyword>
<dbReference type="AlphaFoldDB" id="A0A1N7NYZ5"/>
<feature type="region of interest" description="Disordered" evidence="1">
    <location>
        <begin position="150"/>
        <end position="171"/>
    </location>
</feature>